<feature type="active site" description="Charge relay system" evidence="10">
    <location>
        <position position="176"/>
    </location>
</feature>
<evidence type="ECO:0000259" key="12">
    <source>
        <dbReference type="PROSITE" id="PS51272"/>
    </source>
</evidence>
<dbReference type="InterPro" id="IPR023827">
    <property type="entry name" value="Peptidase_S8_Asp-AS"/>
</dbReference>
<evidence type="ECO:0000256" key="11">
    <source>
        <dbReference type="RuleBase" id="RU003355"/>
    </source>
</evidence>
<keyword evidence="14" id="KW-1185">Reference proteome</keyword>
<comment type="subcellular location">
    <subcellularLocation>
        <location evidence="2">Secreted</location>
    </subcellularLocation>
</comment>
<dbReference type="PRINTS" id="PR00723">
    <property type="entry name" value="SUBTILISIN"/>
</dbReference>
<proteinExistence type="inferred from homology"/>
<evidence type="ECO:0000256" key="8">
    <source>
        <dbReference type="ARBA" id="ARBA00022825"/>
    </source>
</evidence>
<evidence type="ECO:0000256" key="4">
    <source>
        <dbReference type="ARBA" id="ARBA00022525"/>
    </source>
</evidence>
<evidence type="ECO:0000256" key="5">
    <source>
        <dbReference type="ARBA" id="ARBA00022670"/>
    </source>
</evidence>
<dbReference type="InterPro" id="IPR034084">
    <property type="entry name" value="Thermitase-like_dom"/>
</dbReference>
<dbReference type="PROSITE" id="PS51892">
    <property type="entry name" value="SUBTILASE"/>
    <property type="match status" value="1"/>
</dbReference>
<dbReference type="PROSITE" id="PS00137">
    <property type="entry name" value="SUBTILASE_HIS"/>
    <property type="match status" value="1"/>
</dbReference>
<sequence length="719" mass="79348">MGTQTNRLTAIIITILLIFSIPTFVFADNYSMPLHKEDRKDLSPKLSNEGKTKSIMTGDSINLDEVNRRRILVKLAKGASVDFQQFGLNQEETSDSLVKRGYQVVSVPEGINFSKALSVLSGTNSITFAEPDYNRNMKFVPSDPNYNKQWYLNKLNMTKAWDVTKGSSDVTIAILDTGVDASHPDLQGRLLPGYDFVEDDNDPNDEHGHGTQVAGVIAANSNQIGITGIDFKAKILPVKVANKEGKAAISDVVDGIYYAIDQGADVINMSYGTYEFSSSENEALWEAYDAGIVLVAAAGNDDTTELSYPAAYTPVISVGAINKVNEPTIFSNYGPTTDVAAPGENILSTYLDESYAYDSGTSFSAPMVSGLAGLLIAEHPTWTPAQIEWVLEASASHNEQSEWVEKGGYGVVNGYKALMMTNLPSLDTDAPDVEESAIAIRLNQTREEKIELPMDVDWVKFKVEKEGQGTISVTNVASQLDLIGELYQYEDGKQVKSYEIDEHDMGEDESLTMNFQPGTYYLAIYDVYNHWATQAYRLKVAFEGIGIYPDVLSYRKEIEFLSDKGIIHGFPDGTFKPTENVTRLQAVQMILNQMGINIEDEVVRDPGFTDIQEGMYGYKAVAKAVELGFITGREDSTFDPTGELTRAQMAVIMAKAFELEGSGTAAFEDVPADHWAFEEIDALAYNGIAKGYPDATFKPNEKISREHFSIFMYKYLTNL</sequence>
<feature type="active site" description="Charge relay system" evidence="10">
    <location>
        <position position="209"/>
    </location>
</feature>
<dbReference type="InterPro" id="IPR050131">
    <property type="entry name" value="Peptidase_S8_subtilisin-like"/>
</dbReference>
<keyword evidence="8 10" id="KW-0720">Serine protease</keyword>
<dbReference type="RefSeq" id="WP_272444951.1">
    <property type="nucleotide sequence ID" value="NZ_JAMQKC010000002.1"/>
</dbReference>
<evidence type="ECO:0000313" key="13">
    <source>
        <dbReference type="EMBL" id="MDC3415972.1"/>
    </source>
</evidence>
<dbReference type="EMBL" id="JAMQKC010000002">
    <property type="protein sequence ID" value="MDC3415972.1"/>
    <property type="molecule type" value="Genomic_DNA"/>
</dbReference>
<name>A0A9X4ADU8_9BACI</name>
<evidence type="ECO:0000256" key="2">
    <source>
        <dbReference type="ARBA" id="ARBA00004613"/>
    </source>
</evidence>
<feature type="domain" description="SLH" evidence="12">
    <location>
        <begin position="663"/>
        <end position="719"/>
    </location>
</feature>
<comment type="cofactor">
    <cofactor evidence="1">
        <name>Ca(2+)</name>
        <dbReference type="ChEBI" id="CHEBI:29108"/>
    </cofactor>
</comment>
<dbReference type="InterPro" id="IPR001119">
    <property type="entry name" value="SLH_dom"/>
</dbReference>
<dbReference type="PROSITE" id="PS51272">
    <property type="entry name" value="SLH"/>
    <property type="match status" value="3"/>
</dbReference>
<keyword evidence="4" id="KW-0964">Secreted</keyword>
<evidence type="ECO:0000256" key="3">
    <source>
        <dbReference type="ARBA" id="ARBA00011073"/>
    </source>
</evidence>
<dbReference type="PANTHER" id="PTHR43806:SF11">
    <property type="entry name" value="CEREVISIN-RELATED"/>
    <property type="match status" value="1"/>
</dbReference>
<accession>A0A9X4ADU8</accession>
<evidence type="ECO:0000256" key="9">
    <source>
        <dbReference type="ARBA" id="ARBA00022837"/>
    </source>
</evidence>
<reference evidence="13" key="1">
    <citation type="submission" date="2022-06" db="EMBL/GenBank/DDBJ databases">
        <title>Aquibacillus sp. a new bacterium isolated from soil saline samples.</title>
        <authorList>
            <person name="Galisteo C."/>
            <person name="De La Haba R."/>
            <person name="Sanchez-Porro C."/>
            <person name="Ventosa A."/>
        </authorList>
    </citation>
    <scope>NUCLEOTIDE SEQUENCE</scope>
    <source>
        <strain evidence="13">3ASR75-54</strain>
    </source>
</reference>
<dbReference type="InterPro" id="IPR015500">
    <property type="entry name" value="Peptidase_S8_subtilisin-rel"/>
</dbReference>
<dbReference type="GO" id="GO:0006508">
    <property type="term" value="P:proteolysis"/>
    <property type="evidence" value="ECO:0007669"/>
    <property type="project" value="UniProtKB-KW"/>
</dbReference>
<keyword evidence="6" id="KW-0732">Signal</keyword>
<dbReference type="Gene3D" id="3.40.50.200">
    <property type="entry name" value="Peptidase S8/S53 domain"/>
    <property type="match status" value="1"/>
</dbReference>
<dbReference type="PANTHER" id="PTHR43806">
    <property type="entry name" value="PEPTIDASE S8"/>
    <property type="match status" value="1"/>
</dbReference>
<evidence type="ECO:0000256" key="10">
    <source>
        <dbReference type="PROSITE-ProRule" id="PRU01240"/>
    </source>
</evidence>
<keyword evidence="7 10" id="KW-0378">Hydrolase</keyword>
<comment type="caution">
    <text evidence="13">The sequence shown here is derived from an EMBL/GenBank/DDBJ whole genome shotgun (WGS) entry which is preliminary data.</text>
</comment>
<dbReference type="CDD" id="cd07484">
    <property type="entry name" value="Peptidases_S8_Thermitase_like"/>
    <property type="match status" value="1"/>
</dbReference>
<dbReference type="InterPro" id="IPR000209">
    <property type="entry name" value="Peptidase_S8/S53_dom"/>
</dbReference>
<dbReference type="GO" id="GO:0005576">
    <property type="term" value="C:extracellular region"/>
    <property type="evidence" value="ECO:0007669"/>
    <property type="project" value="UniProtKB-SubCell"/>
</dbReference>
<dbReference type="InterPro" id="IPR022398">
    <property type="entry name" value="Peptidase_S8_His-AS"/>
</dbReference>
<dbReference type="GO" id="GO:0004252">
    <property type="term" value="F:serine-type endopeptidase activity"/>
    <property type="evidence" value="ECO:0007669"/>
    <property type="project" value="UniProtKB-UniRule"/>
</dbReference>
<comment type="similarity">
    <text evidence="3 10 11">Belongs to the peptidase S8 family.</text>
</comment>
<dbReference type="InterPro" id="IPR036852">
    <property type="entry name" value="Peptidase_S8/S53_dom_sf"/>
</dbReference>
<evidence type="ECO:0000256" key="6">
    <source>
        <dbReference type="ARBA" id="ARBA00022729"/>
    </source>
</evidence>
<gene>
    <name evidence="13" type="ORF">NC799_03485</name>
</gene>
<dbReference type="InterPro" id="IPR023828">
    <property type="entry name" value="Peptidase_S8_Ser-AS"/>
</dbReference>
<dbReference type="Pfam" id="PF00395">
    <property type="entry name" value="SLH"/>
    <property type="match status" value="3"/>
</dbReference>
<keyword evidence="5 10" id="KW-0645">Protease</keyword>
<keyword evidence="9" id="KW-0106">Calcium</keyword>
<dbReference type="Pfam" id="PF00082">
    <property type="entry name" value="Peptidase_S8"/>
    <property type="match status" value="1"/>
</dbReference>
<dbReference type="SUPFAM" id="SSF52743">
    <property type="entry name" value="Subtilisin-like"/>
    <property type="match status" value="1"/>
</dbReference>
<evidence type="ECO:0000313" key="14">
    <source>
        <dbReference type="Proteomes" id="UP001145069"/>
    </source>
</evidence>
<evidence type="ECO:0000256" key="1">
    <source>
        <dbReference type="ARBA" id="ARBA00001913"/>
    </source>
</evidence>
<dbReference type="Proteomes" id="UP001145069">
    <property type="component" value="Unassembled WGS sequence"/>
</dbReference>
<feature type="domain" description="SLH" evidence="12">
    <location>
        <begin position="604"/>
        <end position="662"/>
    </location>
</feature>
<dbReference type="SUPFAM" id="SSF89260">
    <property type="entry name" value="Collagen-binding domain"/>
    <property type="match status" value="1"/>
</dbReference>
<dbReference type="Gene3D" id="2.60.120.380">
    <property type="match status" value="1"/>
</dbReference>
<evidence type="ECO:0000256" key="7">
    <source>
        <dbReference type="ARBA" id="ARBA00022801"/>
    </source>
</evidence>
<dbReference type="PROSITE" id="PS00136">
    <property type="entry name" value="SUBTILASE_ASP"/>
    <property type="match status" value="1"/>
</dbReference>
<dbReference type="AlphaFoldDB" id="A0A9X4ADU8"/>
<feature type="domain" description="SLH" evidence="12">
    <location>
        <begin position="541"/>
        <end position="602"/>
    </location>
</feature>
<dbReference type="PROSITE" id="PS00138">
    <property type="entry name" value="SUBTILASE_SER"/>
    <property type="match status" value="1"/>
</dbReference>
<protein>
    <submittedName>
        <fullName evidence="13">S8 family serine peptidase</fullName>
    </submittedName>
</protein>
<organism evidence="13 14">
    <name type="scientific">Aquibacillus salsiterrae</name>
    <dbReference type="NCBI Taxonomy" id="2950439"/>
    <lineage>
        <taxon>Bacteria</taxon>
        <taxon>Bacillati</taxon>
        <taxon>Bacillota</taxon>
        <taxon>Bacilli</taxon>
        <taxon>Bacillales</taxon>
        <taxon>Bacillaceae</taxon>
        <taxon>Aquibacillus</taxon>
    </lineage>
</organism>
<feature type="active site" description="Charge relay system" evidence="10">
    <location>
        <position position="362"/>
    </location>
</feature>